<evidence type="ECO:0000313" key="4">
    <source>
        <dbReference type="Proteomes" id="UP001164286"/>
    </source>
</evidence>
<sequence length="285" mass="31549">MPLVDNKLFYDPLPERGFHHKILKVTAPLLLGHRPAIHSSLIQILTTIATVVYLFYPINRNKVAAPAGSESTAPLRASWPSLQLVQTCIVLLTLFLVLIMALILYAAKGPIQRDFVARAKLFAVLFFCIAFLDVAQYVLHHLTGPHLIYIDRVALTYALLPPSPSGNYTPLDWTVVIATNVLLPLSSFTLSIAWFCGRSQPVETIDEETFDDRTCLAPVLLYNYHSSGTSPPIRSFARGPTSPHDNEAPQPNGTAPPSDPVSLNRSPRRLRLLVEQQRAQAAPRT</sequence>
<feature type="transmembrane region" description="Helical" evidence="2">
    <location>
        <begin position="84"/>
        <end position="107"/>
    </location>
</feature>
<evidence type="ECO:0000256" key="1">
    <source>
        <dbReference type="SAM" id="MobiDB-lite"/>
    </source>
</evidence>
<feature type="transmembrane region" description="Helical" evidence="2">
    <location>
        <begin position="119"/>
        <end position="139"/>
    </location>
</feature>
<feature type="region of interest" description="Disordered" evidence="1">
    <location>
        <begin position="232"/>
        <end position="269"/>
    </location>
</feature>
<reference evidence="3" key="1">
    <citation type="journal article" date="2022" name="G3 (Bethesda)">
        <title>High quality genome of the basidiomycete yeast Dioszegia hungarica PDD-24b-2 isolated from cloud water.</title>
        <authorList>
            <person name="Jarrige D."/>
            <person name="Haridas S."/>
            <person name="Bleykasten-Grosshans C."/>
            <person name="Joly M."/>
            <person name="Nadalig T."/>
            <person name="Sancelme M."/>
            <person name="Vuilleumier S."/>
            <person name="Grigoriev I.V."/>
            <person name="Amato P."/>
            <person name="Bringel F."/>
        </authorList>
    </citation>
    <scope>NUCLEOTIDE SEQUENCE</scope>
    <source>
        <strain evidence="3">PDD-24b-2</strain>
    </source>
</reference>
<feature type="transmembrane region" description="Helical" evidence="2">
    <location>
        <begin position="36"/>
        <end position="56"/>
    </location>
</feature>
<organism evidence="3 4">
    <name type="scientific">Dioszegia hungarica</name>
    <dbReference type="NCBI Taxonomy" id="4972"/>
    <lineage>
        <taxon>Eukaryota</taxon>
        <taxon>Fungi</taxon>
        <taxon>Dikarya</taxon>
        <taxon>Basidiomycota</taxon>
        <taxon>Agaricomycotina</taxon>
        <taxon>Tremellomycetes</taxon>
        <taxon>Tremellales</taxon>
        <taxon>Bulleribasidiaceae</taxon>
        <taxon>Dioszegia</taxon>
    </lineage>
</organism>
<name>A0AA38H3D4_9TREE</name>
<evidence type="ECO:0000256" key="2">
    <source>
        <dbReference type="SAM" id="Phobius"/>
    </source>
</evidence>
<keyword evidence="2" id="KW-1133">Transmembrane helix</keyword>
<dbReference type="EMBL" id="JAKWFO010000013">
    <property type="protein sequence ID" value="KAI9633006.1"/>
    <property type="molecule type" value="Genomic_DNA"/>
</dbReference>
<keyword evidence="2" id="KW-0472">Membrane</keyword>
<gene>
    <name evidence="3" type="ORF">MKK02DRAFT_29992</name>
</gene>
<dbReference type="GeneID" id="77727160"/>
<evidence type="ECO:0000313" key="3">
    <source>
        <dbReference type="EMBL" id="KAI9633006.1"/>
    </source>
</evidence>
<proteinExistence type="predicted"/>
<dbReference type="AlphaFoldDB" id="A0AA38H3D4"/>
<dbReference type="RefSeq" id="XP_052942783.1">
    <property type="nucleotide sequence ID" value="XM_053087955.1"/>
</dbReference>
<dbReference type="Proteomes" id="UP001164286">
    <property type="component" value="Unassembled WGS sequence"/>
</dbReference>
<keyword evidence="4" id="KW-1185">Reference proteome</keyword>
<protein>
    <submittedName>
        <fullName evidence="3">Uncharacterized protein</fullName>
    </submittedName>
</protein>
<comment type="caution">
    <text evidence="3">The sequence shown here is derived from an EMBL/GenBank/DDBJ whole genome shotgun (WGS) entry which is preliminary data.</text>
</comment>
<feature type="transmembrane region" description="Helical" evidence="2">
    <location>
        <begin position="173"/>
        <end position="196"/>
    </location>
</feature>
<keyword evidence="2" id="KW-0812">Transmembrane</keyword>
<accession>A0AA38H3D4</accession>